<dbReference type="InterPro" id="IPR015910">
    <property type="entry name" value="I/U_nuclsd_hydro_CS"/>
</dbReference>
<dbReference type="Gene3D" id="3.90.245.10">
    <property type="entry name" value="Ribonucleoside hydrolase-like"/>
    <property type="match status" value="1"/>
</dbReference>
<keyword evidence="5" id="KW-1185">Reference proteome</keyword>
<accession>A0ABT4IAG5</accession>
<protein>
    <submittedName>
        <fullName evidence="4">Nucleoside hydrolase</fullName>
    </submittedName>
</protein>
<comment type="caution">
    <text evidence="4">The sequence shown here is derived from an EMBL/GenBank/DDBJ whole genome shotgun (WGS) entry which is preliminary data.</text>
</comment>
<evidence type="ECO:0000313" key="4">
    <source>
        <dbReference type="EMBL" id="MCZ0858093.1"/>
    </source>
</evidence>
<dbReference type="InterPro" id="IPR023186">
    <property type="entry name" value="IUNH"/>
</dbReference>
<dbReference type="PANTHER" id="PTHR12304:SF4">
    <property type="entry name" value="URIDINE NUCLEOSIDASE"/>
    <property type="match status" value="1"/>
</dbReference>
<dbReference type="Pfam" id="PF01156">
    <property type="entry name" value="IU_nuc_hydro"/>
    <property type="match status" value="1"/>
</dbReference>
<evidence type="ECO:0000259" key="3">
    <source>
        <dbReference type="Pfam" id="PF01156"/>
    </source>
</evidence>
<dbReference type="EMBL" id="JAPTMY010000016">
    <property type="protein sequence ID" value="MCZ0858093.1"/>
    <property type="molecule type" value="Genomic_DNA"/>
</dbReference>
<keyword evidence="2" id="KW-0326">Glycosidase</keyword>
<evidence type="ECO:0000256" key="1">
    <source>
        <dbReference type="ARBA" id="ARBA00022801"/>
    </source>
</evidence>
<dbReference type="Proteomes" id="UP001072034">
    <property type="component" value="Unassembled WGS sequence"/>
</dbReference>
<dbReference type="SUPFAM" id="SSF53590">
    <property type="entry name" value="Nucleoside hydrolase"/>
    <property type="match status" value="1"/>
</dbReference>
<keyword evidence="1 4" id="KW-0378">Hydrolase</keyword>
<dbReference type="PANTHER" id="PTHR12304">
    <property type="entry name" value="INOSINE-URIDINE PREFERRING NUCLEOSIDE HYDROLASE"/>
    <property type="match status" value="1"/>
</dbReference>
<evidence type="ECO:0000313" key="5">
    <source>
        <dbReference type="Proteomes" id="UP001072034"/>
    </source>
</evidence>
<name>A0ABT4IAG5_9ACTO</name>
<dbReference type="GO" id="GO:0016787">
    <property type="term" value="F:hydrolase activity"/>
    <property type="evidence" value="ECO:0007669"/>
    <property type="project" value="UniProtKB-KW"/>
</dbReference>
<organism evidence="4 5">
    <name type="scientific">Actinomyces israelii</name>
    <dbReference type="NCBI Taxonomy" id="1659"/>
    <lineage>
        <taxon>Bacteria</taxon>
        <taxon>Bacillati</taxon>
        <taxon>Actinomycetota</taxon>
        <taxon>Actinomycetes</taxon>
        <taxon>Actinomycetales</taxon>
        <taxon>Actinomycetaceae</taxon>
        <taxon>Actinomyces</taxon>
    </lineage>
</organism>
<proteinExistence type="predicted"/>
<feature type="domain" description="Inosine/uridine-preferring nucleoside hydrolase" evidence="3">
    <location>
        <begin position="5"/>
        <end position="305"/>
    </location>
</feature>
<evidence type="ECO:0000256" key="2">
    <source>
        <dbReference type="ARBA" id="ARBA00023295"/>
    </source>
</evidence>
<gene>
    <name evidence="4" type="ORF">OHJ16_08550</name>
</gene>
<sequence length="316" mass="33610">MATKMILDCDPGHDDAIAILLALGSPEIDLLGITTIGGNHSLEKVTYNARALCELAGHPEMPVHAGCMKPLVREAIDAAYIHGETGLDGVELPEPSRPLPEQHAVTWLIETVMSHEAGAITVVATGPLTNIAVAARMEPRIVGRIKEIVLMGGAYGVGNATPVAEFNILCDPEAAHIVFNETWPLTMIGLDVTHQALCTSEVQKTISSASPKLADAVNGLMDFFRSTYQDQEAFPDPPTHDPCAVAYVIDPALIPTRRCPIDVELRGELTYGMTVADMRALAESPDVGGSCTSQVGVGLDVGRFWALVADALARLD</sequence>
<dbReference type="CDD" id="cd02651">
    <property type="entry name" value="nuc_hydro_IU_UC_XIUA"/>
    <property type="match status" value="1"/>
</dbReference>
<reference evidence="4" key="1">
    <citation type="submission" date="2022-10" db="EMBL/GenBank/DDBJ databases">
        <title>Genome sequence of Actinomyces israelii ATCC 10048.</title>
        <authorList>
            <person name="Watt R.M."/>
            <person name="Tong W.M."/>
        </authorList>
    </citation>
    <scope>NUCLEOTIDE SEQUENCE</scope>
    <source>
        <strain evidence="4">ATCC 10048</strain>
    </source>
</reference>
<dbReference type="PROSITE" id="PS01247">
    <property type="entry name" value="IUNH"/>
    <property type="match status" value="1"/>
</dbReference>
<dbReference type="RefSeq" id="WP_043562374.1">
    <property type="nucleotide sequence ID" value="NZ_CAJPNG010000025.1"/>
</dbReference>
<dbReference type="InterPro" id="IPR001910">
    <property type="entry name" value="Inosine/uridine_hydrolase_dom"/>
</dbReference>
<dbReference type="InterPro" id="IPR036452">
    <property type="entry name" value="Ribo_hydro-like"/>
</dbReference>